<evidence type="ECO:0000313" key="2">
    <source>
        <dbReference type="Proteomes" id="UP000700706"/>
    </source>
</evidence>
<evidence type="ECO:0000313" key="1">
    <source>
        <dbReference type="EMBL" id="MBW8727640.1"/>
    </source>
</evidence>
<protein>
    <submittedName>
        <fullName evidence="1">Uncharacterized protein</fullName>
    </submittedName>
</protein>
<accession>A0A952KGN9</accession>
<proteinExistence type="predicted"/>
<dbReference type="AlphaFoldDB" id="A0A952KGN9"/>
<comment type="caution">
    <text evidence="1">The sequence shown here is derived from an EMBL/GenBank/DDBJ whole genome shotgun (WGS) entry which is preliminary data.</text>
</comment>
<organism evidence="1 2">
    <name type="scientific">Inquilinus limosus</name>
    <dbReference type="NCBI Taxonomy" id="171674"/>
    <lineage>
        <taxon>Bacteria</taxon>
        <taxon>Pseudomonadati</taxon>
        <taxon>Pseudomonadota</taxon>
        <taxon>Alphaproteobacteria</taxon>
        <taxon>Rhodospirillales</taxon>
        <taxon>Rhodospirillaceae</taxon>
        <taxon>Inquilinus</taxon>
    </lineage>
</organism>
<gene>
    <name evidence="1" type="ORF">JF625_21130</name>
</gene>
<dbReference type="EMBL" id="JAEKLZ010000293">
    <property type="protein sequence ID" value="MBW8727640.1"/>
    <property type="molecule type" value="Genomic_DNA"/>
</dbReference>
<sequence length="134" mass="14525">MTKATAAITAVIVPDQSVADYDRAHDNAATDLIETLTNSPHWGVAFHIDSRSRPPTVTRVTDITFPQINNGHQGRTGSTYEYQLDVADRGKGSKDRLIVTISLRTITGQSYHQASDVITAHVTLTGEAKVVTAH</sequence>
<name>A0A952KGN9_9PROT</name>
<reference evidence="1" key="1">
    <citation type="submission" date="2020-06" db="EMBL/GenBank/DDBJ databases">
        <title>Stable isotope informed genome-resolved metagenomics uncovers potential trophic interactions in rhizosphere soil.</title>
        <authorList>
            <person name="Starr E.P."/>
            <person name="Shi S."/>
            <person name="Blazewicz S.J."/>
            <person name="Koch B.J."/>
            <person name="Probst A.J."/>
            <person name="Hungate B.A."/>
            <person name="Pett-Ridge J."/>
            <person name="Firestone M.K."/>
            <person name="Banfield J.F."/>
        </authorList>
    </citation>
    <scope>NUCLEOTIDE SEQUENCE</scope>
    <source>
        <strain evidence="1">YM_69_17</strain>
    </source>
</reference>
<dbReference type="Proteomes" id="UP000700706">
    <property type="component" value="Unassembled WGS sequence"/>
</dbReference>